<proteinExistence type="predicted"/>
<name>A0A915KT60_ROMCU</name>
<organism evidence="1 2">
    <name type="scientific">Romanomermis culicivorax</name>
    <name type="common">Nematode worm</name>
    <dbReference type="NCBI Taxonomy" id="13658"/>
    <lineage>
        <taxon>Eukaryota</taxon>
        <taxon>Metazoa</taxon>
        <taxon>Ecdysozoa</taxon>
        <taxon>Nematoda</taxon>
        <taxon>Enoplea</taxon>
        <taxon>Dorylaimia</taxon>
        <taxon>Mermithida</taxon>
        <taxon>Mermithoidea</taxon>
        <taxon>Mermithidae</taxon>
        <taxon>Romanomermis</taxon>
    </lineage>
</organism>
<keyword evidence="1" id="KW-1185">Reference proteome</keyword>
<sequence>MASYYLAMETHFAMAAMQNDDSSLECGDDLECLLDSVQLQKLRYSHNFQNTFFAKPLELKFCDDVQLTLGNFLSKKTKMHSVNGSRVTYDSVDEIKTNFDYCDIAWWKRLNKFFTPMAFKNQTMDLDMILGTPQGFQRCTFLRRQKLGTSKEPKKQQQRLSVVVALQRP</sequence>
<dbReference type="WBParaSite" id="nRc.2.0.1.t41948-RA">
    <property type="protein sequence ID" value="nRc.2.0.1.t41948-RA"/>
    <property type="gene ID" value="nRc.2.0.1.g41948"/>
</dbReference>
<accession>A0A915KT60</accession>
<dbReference type="Proteomes" id="UP000887565">
    <property type="component" value="Unplaced"/>
</dbReference>
<protein>
    <submittedName>
        <fullName evidence="2">Uncharacterized protein</fullName>
    </submittedName>
</protein>
<dbReference type="AlphaFoldDB" id="A0A915KT60"/>
<evidence type="ECO:0000313" key="2">
    <source>
        <dbReference type="WBParaSite" id="nRc.2.0.1.t41948-RA"/>
    </source>
</evidence>
<evidence type="ECO:0000313" key="1">
    <source>
        <dbReference type="Proteomes" id="UP000887565"/>
    </source>
</evidence>
<reference evidence="2" key="1">
    <citation type="submission" date="2022-11" db="UniProtKB">
        <authorList>
            <consortium name="WormBaseParasite"/>
        </authorList>
    </citation>
    <scope>IDENTIFICATION</scope>
</reference>